<keyword evidence="1 2" id="KW-0807">Transducer</keyword>
<dbReference type="GO" id="GO:0007165">
    <property type="term" value="P:signal transduction"/>
    <property type="evidence" value="ECO:0007669"/>
    <property type="project" value="UniProtKB-KW"/>
</dbReference>
<evidence type="ECO:0000313" key="6">
    <source>
        <dbReference type="Proteomes" id="UP000269883"/>
    </source>
</evidence>
<keyword evidence="3" id="KW-0812">Transmembrane</keyword>
<dbReference type="KEGG" id="dfl:DFE_2320"/>
<feature type="transmembrane region" description="Helical" evidence="3">
    <location>
        <begin position="7"/>
        <end position="26"/>
    </location>
</feature>
<keyword evidence="3" id="KW-0472">Membrane</keyword>
<proteinExistence type="predicted"/>
<evidence type="ECO:0000259" key="4">
    <source>
        <dbReference type="PROSITE" id="PS50111"/>
    </source>
</evidence>
<name>A0A2Z6B0W6_9BACT</name>
<dbReference type="Gene3D" id="1.10.287.950">
    <property type="entry name" value="Methyl-accepting chemotaxis protein"/>
    <property type="match status" value="1"/>
</dbReference>
<dbReference type="SMART" id="SM00283">
    <property type="entry name" value="MA"/>
    <property type="match status" value="1"/>
</dbReference>
<protein>
    <submittedName>
        <fullName evidence="5">Methyl-accepting chemotaxis sensory transducer with HNOB (Heme) sensor</fullName>
    </submittedName>
</protein>
<dbReference type="PROSITE" id="PS50111">
    <property type="entry name" value="CHEMOTAXIS_TRANSDUC_2"/>
    <property type="match status" value="1"/>
</dbReference>
<organism evidence="5 6">
    <name type="scientific">Desulfovibrio ferrophilus</name>
    <dbReference type="NCBI Taxonomy" id="241368"/>
    <lineage>
        <taxon>Bacteria</taxon>
        <taxon>Pseudomonadati</taxon>
        <taxon>Thermodesulfobacteriota</taxon>
        <taxon>Desulfovibrionia</taxon>
        <taxon>Desulfovibrionales</taxon>
        <taxon>Desulfovibrionaceae</taxon>
        <taxon>Desulfovibrio</taxon>
    </lineage>
</organism>
<dbReference type="SUPFAM" id="SSF111126">
    <property type="entry name" value="Ligand-binding domain in the NO signalling and Golgi transport"/>
    <property type="match status" value="1"/>
</dbReference>
<reference evidence="5 6" key="1">
    <citation type="journal article" date="2018" name="Sci. Adv.">
        <title>Multi-heme cytochromes provide a pathway for survival in energy-limited environments.</title>
        <authorList>
            <person name="Deng X."/>
            <person name="Dohmae N."/>
            <person name="Nealson K.H."/>
            <person name="Hashimoto K."/>
            <person name="Okamoto A."/>
        </authorList>
    </citation>
    <scope>NUCLEOTIDE SEQUENCE [LARGE SCALE GENOMIC DNA]</scope>
    <source>
        <strain evidence="5 6">IS5</strain>
    </source>
</reference>
<dbReference type="Pfam" id="PF07700">
    <property type="entry name" value="HNOB"/>
    <property type="match status" value="1"/>
</dbReference>
<dbReference type="PANTHER" id="PTHR32089">
    <property type="entry name" value="METHYL-ACCEPTING CHEMOTAXIS PROTEIN MCPB"/>
    <property type="match status" value="1"/>
</dbReference>
<dbReference type="GO" id="GO:0016020">
    <property type="term" value="C:membrane"/>
    <property type="evidence" value="ECO:0007669"/>
    <property type="project" value="InterPro"/>
</dbReference>
<evidence type="ECO:0000256" key="1">
    <source>
        <dbReference type="ARBA" id="ARBA00023224"/>
    </source>
</evidence>
<dbReference type="InterPro" id="IPR038158">
    <property type="entry name" value="H-NOX_domain_sf"/>
</dbReference>
<gene>
    <name evidence="5" type="ORF">DFE_2320</name>
</gene>
<dbReference type="InterPro" id="IPR011644">
    <property type="entry name" value="Heme_NO-bd"/>
</dbReference>
<dbReference type="AlphaFoldDB" id="A0A2Z6B0W6"/>
<dbReference type="RefSeq" id="WP_126379689.1">
    <property type="nucleotide sequence ID" value="NZ_AP017378.1"/>
</dbReference>
<dbReference type="PANTHER" id="PTHR32089:SF112">
    <property type="entry name" value="LYSOZYME-LIKE PROTEIN-RELATED"/>
    <property type="match status" value="1"/>
</dbReference>
<dbReference type="Proteomes" id="UP000269883">
    <property type="component" value="Chromosome"/>
</dbReference>
<dbReference type="Gene3D" id="3.90.1520.10">
    <property type="entry name" value="H-NOX domain"/>
    <property type="match status" value="1"/>
</dbReference>
<dbReference type="InterPro" id="IPR024096">
    <property type="entry name" value="NO_sig/Golgi_transp_ligand-bd"/>
</dbReference>
<keyword evidence="3" id="KW-1133">Transmembrane helix</keyword>
<feature type="domain" description="Methyl-accepting transducer" evidence="4">
    <location>
        <begin position="202"/>
        <end position="438"/>
    </location>
</feature>
<dbReference type="EMBL" id="AP017378">
    <property type="protein sequence ID" value="BBD09046.1"/>
    <property type="molecule type" value="Genomic_DNA"/>
</dbReference>
<feature type="transmembrane region" description="Helical" evidence="3">
    <location>
        <begin position="32"/>
        <end position="51"/>
    </location>
</feature>
<dbReference type="GO" id="GO:0020037">
    <property type="term" value="F:heme binding"/>
    <property type="evidence" value="ECO:0007669"/>
    <property type="project" value="InterPro"/>
</dbReference>
<evidence type="ECO:0000256" key="3">
    <source>
        <dbReference type="SAM" id="Phobius"/>
    </source>
</evidence>
<dbReference type="SUPFAM" id="SSF58104">
    <property type="entry name" value="Methyl-accepting chemotaxis protein (MCP) signaling domain"/>
    <property type="match status" value="1"/>
</dbReference>
<evidence type="ECO:0000256" key="2">
    <source>
        <dbReference type="PROSITE-ProRule" id="PRU00284"/>
    </source>
</evidence>
<sequence length="671" mass="71237">MPDLKDSGSSASIWILGVTFAALAIVSAETASWWVAGIGSALGLGLTAWVARRSSMAGRQAVQTAREAFEQLDAAKAELEALSLAVHASPLPLAAFGPDKTTAAASESFARLAGRPANKIAGLDIKTLLGPEAAEAAQKADALEGTQTVTVSGETIRVYSTRTGGGAAVVLAVPCAREMAEAEHNRNKLANFHSASQAINELAQRMAGSSELMSAYADEQATGANRQKQQTEAVAGAIDKMMSAVMEVATNASATSEAASEAREVAVDGTNMVHKAVEGINTLATSAKELAEVLAGLDTQAGEIGRVIGVISDIADQTNLLALNAAIEAARAGDAGRGFAVVADEVRKLAEKTMQATGEVESAVRNIQASSKEAMTSMDRTGRMVEESTDLSNQAGQALEKVMEHIEGMVDRVHHIAQAAEEQSAAAEQISASVEEIASIARDSDEGATQQAYATKDIATLSAELLGLAQGLSGKEGKSLKIAKSEGLMKGVLPKLMQDYIKDEFGPDTFEAVQEELGDPTFLPGESYPDTVLHQMADLVSAATGTSKRDVLYGLGLVTVNGFHKLYKRYFRTKDLKEFYMSMNDVHAEVTKDMPGVKPPKFTFEDKGDTLFMNYTSPRALFDYFEGILNGAARFFDQKIDVRIKPLNKDTARAEIHFLECDSKTECNLKP</sequence>
<dbReference type="InterPro" id="IPR004089">
    <property type="entry name" value="MCPsignal_dom"/>
</dbReference>
<accession>A0A2Z6B0W6</accession>
<evidence type="ECO:0000313" key="5">
    <source>
        <dbReference type="EMBL" id="BBD09046.1"/>
    </source>
</evidence>
<dbReference type="Pfam" id="PF00015">
    <property type="entry name" value="MCPsignal"/>
    <property type="match status" value="1"/>
</dbReference>
<dbReference type="CDD" id="cd11386">
    <property type="entry name" value="MCP_signal"/>
    <property type="match status" value="1"/>
</dbReference>
<keyword evidence="6" id="KW-1185">Reference proteome</keyword>